<name>D2R0R9_PIRSD</name>
<organism evidence="1 2">
    <name type="scientific">Pirellula staleyi (strain ATCC 27377 / DSM 6068 / ICPB 4128)</name>
    <name type="common">Pirella staleyi</name>
    <dbReference type="NCBI Taxonomy" id="530564"/>
    <lineage>
        <taxon>Bacteria</taxon>
        <taxon>Pseudomonadati</taxon>
        <taxon>Planctomycetota</taxon>
        <taxon>Planctomycetia</taxon>
        <taxon>Pirellulales</taxon>
        <taxon>Pirellulaceae</taxon>
        <taxon>Pirellula</taxon>
    </lineage>
</organism>
<dbReference type="AlphaFoldDB" id="D2R0R9"/>
<evidence type="ECO:0000313" key="1">
    <source>
        <dbReference type="EMBL" id="ADB16667.1"/>
    </source>
</evidence>
<proteinExistence type="predicted"/>
<sequence>MRDNLLPSAATDPRWAETWQQLGQGAPTLAGLAHVASMAVATGGDKGLPLSVEAKTILFAARNRGVVEVKGSNRAFDAPGRMLAVYVETDAERTIIFRSKENPAFTIRFLAGFRELCAAGLVMHHIFTEFSLTREGLDAAQLVAPEEVAKMIQLATEFGLYE</sequence>
<gene>
    <name evidence="1" type="ordered locus">Psta_1993</name>
</gene>
<dbReference type="HOGENOM" id="CLU_1633850_0_0_0"/>
<dbReference type="Proteomes" id="UP000001887">
    <property type="component" value="Chromosome"/>
</dbReference>
<dbReference type="KEGG" id="psl:Psta_1993"/>
<dbReference type="EMBL" id="CP001848">
    <property type="protein sequence ID" value="ADB16667.1"/>
    <property type="molecule type" value="Genomic_DNA"/>
</dbReference>
<reference evidence="1 2" key="1">
    <citation type="journal article" date="2009" name="Stand. Genomic Sci.">
        <title>Complete genome sequence of Pirellula staleyi type strain (ATCC 27377).</title>
        <authorList>
            <person name="Clum A."/>
            <person name="Tindall B.J."/>
            <person name="Sikorski J."/>
            <person name="Ivanova N."/>
            <person name="Mavrommatis K."/>
            <person name="Lucas S."/>
            <person name="Glavina del Rio T."/>
            <person name="Nolan M."/>
            <person name="Chen F."/>
            <person name="Tice H."/>
            <person name="Pitluck S."/>
            <person name="Cheng J.F."/>
            <person name="Chertkov O."/>
            <person name="Brettin T."/>
            <person name="Han C."/>
            <person name="Detter J.C."/>
            <person name="Kuske C."/>
            <person name="Bruce D."/>
            <person name="Goodwin L."/>
            <person name="Ovchinikova G."/>
            <person name="Pati A."/>
            <person name="Mikhailova N."/>
            <person name="Chen A."/>
            <person name="Palaniappan K."/>
            <person name="Land M."/>
            <person name="Hauser L."/>
            <person name="Chang Y.J."/>
            <person name="Jeffries C.D."/>
            <person name="Chain P."/>
            <person name="Rohde M."/>
            <person name="Goker M."/>
            <person name="Bristow J."/>
            <person name="Eisen J.A."/>
            <person name="Markowitz V."/>
            <person name="Hugenholtz P."/>
            <person name="Kyrpides N.C."/>
            <person name="Klenk H.P."/>
            <person name="Lapidus A."/>
        </authorList>
    </citation>
    <scope>NUCLEOTIDE SEQUENCE [LARGE SCALE GENOMIC DNA]</scope>
    <source>
        <strain evidence="2">ATCC 27377 / DSM 6068 / ICPB 4128</strain>
    </source>
</reference>
<dbReference type="STRING" id="530564.Psta_1993"/>
<evidence type="ECO:0000313" key="2">
    <source>
        <dbReference type="Proteomes" id="UP000001887"/>
    </source>
</evidence>
<keyword evidence="2" id="KW-1185">Reference proteome</keyword>
<dbReference type="OrthoDB" id="274531at2"/>
<accession>D2R0R9</accession>
<protein>
    <submittedName>
        <fullName evidence="1">Uncharacterized protein</fullName>
    </submittedName>
</protein>